<name>A0A8J2TK69_9FLAO</name>
<dbReference type="AlphaFoldDB" id="A0A8J2TK69"/>
<accession>A0A8J2TK69</accession>
<dbReference type="InterPro" id="IPR032675">
    <property type="entry name" value="LRR_dom_sf"/>
</dbReference>
<dbReference type="RefSeq" id="WP_188604620.1">
    <property type="nucleotide sequence ID" value="NZ_BMIC01000001.1"/>
</dbReference>
<evidence type="ECO:0000313" key="1">
    <source>
        <dbReference type="EMBL" id="GFZ77538.1"/>
    </source>
</evidence>
<proteinExistence type="predicted"/>
<dbReference type="Proteomes" id="UP000598120">
    <property type="component" value="Unassembled WGS sequence"/>
</dbReference>
<evidence type="ECO:0000313" key="2">
    <source>
        <dbReference type="Proteomes" id="UP000598120"/>
    </source>
</evidence>
<dbReference type="EMBL" id="BMIC01000001">
    <property type="protein sequence ID" value="GFZ77538.1"/>
    <property type="molecule type" value="Genomic_DNA"/>
</dbReference>
<organism evidence="1 2">
    <name type="scientific">Aquaticitalea lipolytica</name>
    <dbReference type="NCBI Taxonomy" id="1247562"/>
    <lineage>
        <taxon>Bacteria</taxon>
        <taxon>Pseudomonadati</taxon>
        <taxon>Bacteroidota</taxon>
        <taxon>Flavobacteriia</taxon>
        <taxon>Flavobacteriales</taxon>
        <taxon>Flavobacteriaceae</taxon>
        <taxon>Aquaticitalea</taxon>
    </lineage>
</organism>
<protein>
    <submittedName>
        <fullName evidence="1">Uncharacterized protein</fullName>
    </submittedName>
</protein>
<gene>
    <name evidence="1" type="ORF">GCM10011531_03520</name>
</gene>
<dbReference type="Gene3D" id="3.80.10.10">
    <property type="entry name" value="Ribonuclease Inhibitor"/>
    <property type="match status" value="1"/>
</dbReference>
<sequence>MALLTKTEKKFWQRHYRIEKLADIPQEMKGIVSIDSDLDDDYLLYVTSRVSIIRAFDLENTDVTDEGIKLISTVKHVEKLELKGSKQITNTCLTYINNLRELKLLNLMKTNISLNDITILKDLPNLEELYLSSEESDEFNFERVIQLKETLPNCKVFINYNSFE</sequence>
<keyword evidence="2" id="KW-1185">Reference proteome</keyword>
<dbReference type="SUPFAM" id="SSF52047">
    <property type="entry name" value="RNI-like"/>
    <property type="match status" value="1"/>
</dbReference>
<reference evidence="1 2" key="1">
    <citation type="journal article" date="2014" name="Int. J. Syst. Evol. Microbiol.">
        <title>Complete genome sequence of Corynebacterium casei LMG S-19264T (=DSM 44701T), isolated from a smear-ripened cheese.</title>
        <authorList>
            <consortium name="US DOE Joint Genome Institute (JGI-PGF)"/>
            <person name="Walter F."/>
            <person name="Albersmeier A."/>
            <person name="Kalinowski J."/>
            <person name="Ruckert C."/>
        </authorList>
    </citation>
    <scope>NUCLEOTIDE SEQUENCE [LARGE SCALE GENOMIC DNA]</scope>
    <source>
        <strain evidence="1 2">CGMCC 1.15295</strain>
    </source>
</reference>
<comment type="caution">
    <text evidence="1">The sequence shown here is derived from an EMBL/GenBank/DDBJ whole genome shotgun (WGS) entry which is preliminary data.</text>
</comment>